<feature type="compositionally biased region" description="Polar residues" evidence="1">
    <location>
        <begin position="38"/>
        <end position="50"/>
    </location>
</feature>
<evidence type="ECO:0000256" key="1">
    <source>
        <dbReference type="SAM" id="MobiDB-lite"/>
    </source>
</evidence>
<dbReference type="Proteomes" id="UP000197138">
    <property type="component" value="Unassembled WGS sequence"/>
</dbReference>
<feature type="compositionally biased region" description="Polar residues" evidence="1">
    <location>
        <begin position="1"/>
        <end position="13"/>
    </location>
</feature>
<sequence length="90" mass="9804">MGTLTSTSQNSIPASLEGGSSEEGREDNVMSHSRKTRLQITPTLTHSNKQGSDKRAMLQAIRHLPLGLGALYVKKVADDIRDRDSCDHEG</sequence>
<evidence type="ECO:0000313" key="3">
    <source>
        <dbReference type="Proteomes" id="UP000197138"/>
    </source>
</evidence>
<protein>
    <submittedName>
        <fullName evidence="2">Uncharacterized protein</fullName>
    </submittedName>
</protein>
<organism evidence="2 3">
    <name type="scientific">Punica granatum</name>
    <name type="common">Pomegranate</name>
    <dbReference type="NCBI Taxonomy" id="22663"/>
    <lineage>
        <taxon>Eukaryota</taxon>
        <taxon>Viridiplantae</taxon>
        <taxon>Streptophyta</taxon>
        <taxon>Embryophyta</taxon>
        <taxon>Tracheophyta</taxon>
        <taxon>Spermatophyta</taxon>
        <taxon>Magnoliopsida</taxon>
        <taxon>eudicotyledons</taxon>
        <taxon>Gunneridae</taxon>
        <taxon>Pentapetalae</taxon>
        <taxon>rosids</taxon>
        <taxon>malvids</taxon>
        <taxon>Myrtales</taxon>
        <taxon>Lythraceae</taxon>
        <taxon>Punica</taxon>
    </lineage>
</organism>
<dbReference type="EMBL" id="MTKT01003711">
    <property type="protein sequence ID" value="OWM74605.1"/>
    <property type="molecule type" value="Genomic_DNA"/>
</dbReference>
<name>A0A218WP68_PUNGR</name>
<proteinExistence type="predicted"/>
<gene>
    <name evidence="2" type="ORF">CDL15_Pgr005185</name>
</gene>
<dbReference type="AlphaFoldDB" id="A0A218WP68"/>
<comment type="caution">
    <text evidence="2">The sequence shown here is derived from an EMBL/GenBank/DDBJ whole genome shotgun (WGS) entry which is preliminary data.</text>
</comment>
<accession>A0A218WP68</accession>
<feature type="region of interest" description="Disordered" evidence="1">
    <location>
        <begin position="1"/>
        <end position="52"/>
    </location>
</feature>
<evidence type="ECO:0000313" key="2">
    <source>
        <dbReference type="EMBL" id="OWM74605.1"/>
    </source>
</evidence>
<reference evidence="3" key="1">
    <citation type="journal article" date="2017" name="Plant J.">
        <title>The pomegranate (Punica granatum L.) genome and the genomics of punicalagin biosynthesis.</title>
        <authorList>
            <person name="Qin G."/>
            <person name="Xu C."/>
            <person name="Ming R."/>
            <person name="Tang H."/>
            <person name="Guyot R."/>
            <person name="Kramer E.M."/>
            <person name="Hu Y."/>
            <person name="Yi X."/>
            <person name="Qi Y."/>
            <person name="Xu X."/>
            <person name="Gao Z."/>
            <person name="Pan H."/>
            <person name="Jian J."/>
            <person name="Tian Y."/>
            <person name="Yue Z."/>
            <person name="Xu Y."/>
        </authorList>
    </citation>
    <scope>NUCLEOTIDE SEQUENCE [LARGE SCALE GENOMIC DNA]</scope>
    <source>
        <strain evidence="3">cv. Dabenzi</strain>
    </source>
</reference>